<accession>A0A142JMC7</accession>
<dbReference type="FunFam" id="3.40.50.970:FF:000001">
    <property type="entry name" value="Pyruvate dehydrogenase E1 beta subunit"/>
    <property type="match status" value="1"/>
</dbReference>
<evidence type="ECO:0000256" key="1">
    <source>
        <dbReference type="ARBA" id="ARBA00001964"/>
    </source>
</evidence>
<evidence type="ECO:0000256" key="2">
    <source>
        <dbReference type="ARBA" id="ARBA00023002"/>
    </source>
</evidence>
<dbReference type="PANTHER" id="PTHR43257">
    <property type="entry name" value="PYRUVATE DEHYDROGENASE E1 COMPONENT BETA SUBUNIT"/>
    <property type="match status" value="1"/>
</dbReference>
<sequence length="326" mass="34386">MKSANEKKYFQAVNEALRDAMQADDSVVVLGEDIAAAGGSFKVTRGLLEAFGPERVRDTPISEATIASMCVGAAMTGLKPVAEIMFMDFVTLTMDALVNQAAKARFMFGGRSSVPMVLRTPHGGGLSAGPQHSQCLEAWFAHVPGLKVVCPSTPGDAYGLLRSSIEDPDPVVFIEHKALYGTKGEVDTQTSIPLGRARVARTGSDVTIVTYGATVAVSLAAAEALAPEGIDVEVIDLRTLQPWDREAVFSSVAKTHRAVVVHEAVQAFGVGAEIAASIADDAFDDLDAPVLRVGAPFMPVPFAKSLESGYVVDVDKVSQAVRRVVA</sequence>
<dbReference type="OrthoDB" id="9780894at2"/>
<dbReference type="NCBIfam" id="NF006667">
    <property type="entry name" value="PRK09212.1"/>
    <property type="match status" value="1"/>
</dbReference>
<dbReference type="SUPFAM" id="SSF52922">
    <property type="entry name" value="TK C-terminal domain-like"/>
    <property type="match status" value="1"/>
</dbReference>
<name>A0A142JMC7_9BURK</name>
<dbReference type="KEGG" id="cnan:A2G96_16665"/>
<proteinExistence type="predicted"/>
<evidence type="ECO:0000259" key="4">
    <source>
        <dbReference type="SMART" id="SM00861"/>
    </source>
</evidence>
<dbReference type="FunFam" id="3.40.50.920:FF:000001">
    <property type="entry name" value="Pyruvate dehydrogenase E1 beta subunit"/>
    <property type="match status" value="1"/>
</dbReference>
<dbReference type="AlphaFoldDB" id="A0A142JMC7"/>
<dbReference type="SUPFAM" id="SSF52518">
    <property type="entry name" value="Thiamin diphosphate-binding fold (THDP-binding)"/>
    <property type="match status" value="1"/>
</dbReference>
<dbReference type="Gene3D" id="3.40.50.920">
    <property type="match status" value="1"/>
</dbReference>
<comment type="cofactor">
    <cofactor evidence="1">
        <name>thiamine diphosphate</name>
        <dbReference type="ChEBI" id="CHEBI:58937"/>
    </cofactor>
</comment>
<evidence type="ECO:0000313" key="6">
    <source>
        <dbReference type="Proteomes" id="UP000075238"/>
    </source>
</evidence>
<dbReference type="InterPro" id="IPR009014">
    <property type="entry name" value="Transketo_C/PFOR_II"/>
</dbReference>
<evidence type="ECO:0000313" key="5">
    <source>
        <dbReference type="EMBL" id="AMR79239.1"/>
    </source>
</evidence>
<keyword evidence="3" id="KW-0786">Thiamine pyrophosphate</keyword>
<dbReference type="CDD" id="cd07036">
    <property type="entry name" value="TPP_PYR_E1-PDHc-beta_like"/>
    <property type="match status" value="1"/>
</dbReference>
<protein>
    <submittedName>
        <fullName evidence="5">Pyruvate dehydrogenase</fullName>
    </submittedName>
</protein>
<dbReference type="Pfam" id="PF02779">
    <property type="entry name" value="Transket_pyr"/>
    <property type="match status" value="1"/>
</dbReference>
<dbReference type="Proteomes" id="UP000075238">
    <property type="component" value="Chromosome 1"/>
</dbReference>
<reference evidence="5 6" key="1">
    <citation type="submission" date="2016-03" db="EMBL/GenBank/DDBJ databases">
        <title>Complete genome sequence of a novel chlorpyrifos degrading bacterium, Cupriavidus nantongensis sp. X1.</title>
        <authorList>
            <person name="Fang L."/>
        </authorList>
    </citation>
    <scope>NUCLEOTIDE SEQUENCE [LARGE SCALE GENOMIC DNA]</scope>
    <source>
        <strain evidence="5 6">X1</strain>
    </source>
</reference>
<dbReference type="SMART" id="SM00861">
    <property type="entry name" value="Transket_pyr"/>
    <property type="match status" value="1"/>
</dbReference>
<keyword evidence="2" id="KW-0560">Oxidoreductase</keyword>
<keyword evidence="5" id="KW-0670">Pyruvate</keyword>
<dbReference type="Gene3D" id="3.40.50.970">
    <property type="match status" value="1"/>
</dbReference>
<dbReference type="InterPro" id="IPR033248">
    <property type="entry name" value="Transketolase_C"/>
</dbReference>
<evidence type="ECO:0000256" key="3">
    <source>
        <dbReference type="ARBA" id="ARBA00023052"/>
    </source>
</evidence>
<dbReference type="RefSeq" id="WP_062801072.1">
    <property type="nucleotide sequence ID" value="NZ_CP014844.1"/>
</dbReference>
<dbReference type="EMBL" id="CP014844">
    <property type="protein sequence ID" value="AMR79239.1"/>
    <property type="molecule type" value="Genomic_DNA"/>
</dbReference>
<feature type="domain" description="Transketolase-like pyrimidine-binding" evidence="4">
    <location>
        <begin position="7"/>
        <end position="182"/>
    </location>
</feature>
<dbReference type="STRING" id="1796606.A2G96_16665"/>
<dbReference type="PANTHER" id="PTHR43257:SF2">
    <property type="entry name" value="PYRUVATE DEHYDROGENASE E1 COMPONENT SUBUNIT BETA"/>
    <property type="match status" value="1"/>
</dbReference>
<gene>
    <name evidence="5" type="ORF">A2G96_16665</name>
</gene>
<dbReference type="Pfam" id="PF02780">
    <property type="entry name" value="Transketolase_C"/>
    <property type="match status" value="1"/>
</dbReference>
<keyword evidence="6" id="KW-1185">Reference proteome</keyword>
<dbReference type="GO" id="GO:0016491">
    <property type="term" value="F:oxidoreductase activity"/>
    <property type="evidence" value="ECO:0007669"/>
    <property type="project" value="UniProtKB-KW"/>
</dbReference>
<organism evidence="5 6">
    <name type="scientific">Cupriavidus nantongensis</name>
    <dbReference type="NCBI Taxonomy" id="1796606"/>
    <lineage>
        <taxon>Bacteria</taxon>
        <taxon>Pseudomonadati</taxon>
        <taxon>Pseudomonadota</taxon>
        <taxon>Betaproteobacteria</taxon>
        <taxon>Burkholderiales</taxon>
        <taxon>Burkholderiaceae</taxon>
        <taxon>Cupriavidus</taxon>
    </lineage>
</organism>
<dbReference type="InterPro" id="IPR005475">
    <property type="entry name" value="Transketolase-like_Pyr-bd"/>
</dbReference>
<dbReference type="InterPro" id="IPR029061">
    <property type="entry name" value="THDP-binding"/>
</dbReference>